<gene>
    <name evidence="1" type="ORF">HPB50_012634</name>
</gene>
<comment type="caution">
    <text evidence="1">The sequence shown here is derived from an EMBL/GenBank/DDBJ whole genome shotgun (WGS) entry which is preliminary data.</text>
</comment>
<sequence length="491" mass="55070">MLGGVPILGPHRSKSPASLTKAVWARRLDQHGALGRAIRLAKIIAFAILLMLNAGRFSMNGPFQMLHYLGFAYMLNGSFMILHGLMGDMDFTRTYLATYYGVGGLMFLVSGIMSVSNTAGQHLLSMSIGYPPWTMVYDEDGVKKIYGYVGAALTNITASMNITAEIVAPLDGHYGGFTDNGTMIGSLMMIDKGFVDVAAGPFDVEYSLWKEFPSTKQLFSDDMKILSGMRDPFVSDSGAFINMFDRTVRFVPLANRVLLGAWLLACFVLVNLFNGEVKANLLVKSDTLRINTVDDLLRHPDMLPIVAEKSPLAYVLQTSSLKSVQDLYARSVERKGHLPVMQMYTPRTLDLVVQRRAAMMLDTTSARVHASKQCSVLRGYFYIGTQNIWLLRSSWYFRRDIPRWIVTEFDKRVLWLSAMPSPFMRDEEVYPHGTPCFLDSNKQDRSSAYQPLRFEDLRAVFILSGYILATSAFFLLVEFVVYGVMCCCELP</sequence>
<organism evidence="1 2">
    <name type="scientific">Hyalomma asiaticum</name>
    <name type="common">Tick</name>
    <dbReference type="NCBI Taxonomy" id="266040"/>
    <lineage>
        <taxon>Eukaryota</taxon>
        <taxon>Metazoa</taxon>
        <taxon>Ecdysozoa</taxon>
        <taxon>Arthropoda</taxon>
        <taxon>Chelicerata</taxon>
        <taxon>Arachnida</taxon>
        <taxon>Acari</taxon>
        <taxon>Parasitiformes</taxon>
        <taxon>Ixodida</taxon>
        <taxon>Ixodoidea</taxon>
        <taxon>Ixodidae</taxon>
        <taxon>Hyalomminae</taxon>
        <taxon>Hyalomma</taxon>
    </lineage>
</organism>
<keyword evidence="2" id="KW-1185">Reference proteome</keyword>
<reference evidence="1" key="1">
    <citation type="submission" date="2020-05" db="EMBL/GenBank/DDBJ databases">
        <title>Large-scale comparative analyses of tick genomes elucidate their genetic diversity and vector capacities.</title>
        <authorList>
            <person name="Jia N."/>
            <person name="Wang J."/>
            <person name="Shi W."/>
            <person name="Du L."/>
            <person name="Sun Y."/>
            <person name="Zhan W."/>
            <person name="Jiang J."/>
            <person name="Wang Q."/>
            <person name="Zhang B."/>
            <person name="Ji P."/>
            <person name="Sakyi L.B."/>
            <person name="Cui X."/>
            <person name="Yuan T."/>
            <person name="Jiang B."/>
            <person name="Yang W."/>
            <person name="Lam T.T.-Y."/>
            <person name="Chang Q."/>
            <person name="Ding S."/>
            <person name="Wang X."/>
            <person name="Zhu J."/>
            <person name="Ruan X."/>
            <person name="Zhao L."/>
            <person name="Wei J."/>
            <person name="Que T."/>
            <person name="Du C."/>
            <person name="Cheng J."/>
            <person name="Dai P."/>
            <person name="Han X."/>
            <person name="Huang E."/>
            <person name="Gao Y."/>
            <person name="Liu J."/>
            <person name="Shao H."/>
            <person name="Ye R."/>
            <person name="Li L."/>
            <person name="Wei W."/>
            <person name="Wang X."/>
            <person name="Wang C."/>
            <person name="Yang T."/>
            <person name="Huo Q."/>
            <person name="Li W."/>
            <person name="Guo W."/>
            <person name="Chen H."/>
            <person name="Zhou L."/>
            <person name="Ni X."/>
            <person name="Tian J."/>
            <person name="Zhou Y."/>
            <person name="Sheng Y."/>
            <person name="Liu T."/>
            <person name="Pan Y."/>
            <person name="Xia L."/>
            <person name="Li J."/>
            <person name="Zhao F."/>
            <person name="Cao W."/>
        </authorList>
    </citation>
    <scope>NUCLEOTIDE SEQUENCE</scope>
    <source>
        <strain evidence="1">Hyas-2018</strain>
    </source>
</reference>
<name>A0ACB7S8V1_HYAAI</name>
<dbReference type="EMBL" id="CM023485">
    <property type="protein sequence ID" value="KAH6930329.1"/>
    <property type="molecule type" value="Genomic_DNA"/>
</dbReference>
<accession>A0ACB7S8V1</accession>
<protein>
    <submittedName>
        <fullName evidence="1">Uncharacterized protein</fullName>
    </submittedName>
</protein>
<proteinExistence type="predicted"/>
<evidence type="ECO:0000313" key="2">
    <source>
        <dbReference type="Proteomes" id="UP000821845"/>
    </source>
</evidence>
<dbReference type="Proteomes" id="UP000821845">
    <property type="component" value="Chromosome 5"/>
</dbReference>
<evidence type="ECO:0000313" key="1">
    <source>
        <dbReference type="EMBL" id="KAH6930329.1"/>
    </source>
</evidence>